<name>A0A077PGJ3_XENBV</name>
<keyword evidence="2" id="KW-1185">Reference proteome</keyword>
<reference evidence="1" key="1">
    <citation type="submission" date="2013-07" db="EMBL/GenBank/DDBJ databases">
        <title>Sub-species coevolution in mutualistic symbiosis.</title>
        <authorList>
            <person name="Murfin K."/>
            <person name="Klassen J."/>
            <person name="Lee M."/>
            <person name="Forst S."/>
            <person name="Stock P."/>
            <person name="Goodrich-Blair H."/>
        </authorList>
    </citation>
    <scope>NUCLEOTIDE SEQUENCE [LARGE SCALE GENOMIC DNA]</scope>
    <source>
        <strain evidence="1">Kraussei Quebec</strain>
    </source>
</reference>
<accession>A0A077PGJ3</accession>
<evidence type="ECO:0000313" key="1">
    <source>
        <dbReference type="EMBL" id="CDH19811.1"/>
    </source>
</evidence>
<organism evidence="1 2">
    <name type="scientific">Xenorhabdus bovienii str. kraussei Quebec</name>
    <dbReference type="NCBI Taxonomy" id="1398203"/>
    <lineage>
        <taxon>Bacteria</taxon>
        <taxon>Pseudomonadati</taxon>
        <taxon>Pseudomonadota</taxon>
        <taxon>Gammaproteobacteria</taxon>
        <taxon>Enterobacterales</taxon>
        <taxon>Morganellaceae</taxon>
        <taxon>Xenorhabdus</taxon>
    </lineage>
</organism>
<gene>
    <name evidence="1" type="ORF">XBKQ1_2340014</name>
</gene>
<comment type="caution">
    <text evidence="1">The sequence shown here is derived from an EMBL/GenBank/DDBJ whole genome shotgun (WGS) entry which is preliminary data.</text>
</comment>
<dbReference type="AlphaFoldDB" id="A0A077PGJ3"/>
<evidence type="ECO:0000313" key="2">
    <source>
        <dbReference type="Proteomes" id="UP000028500"/>
    </source>
</evidence>
<proteinExistence type="predicted"/>
<dbReference type="HOGENOM" id="CLU_3334963_0_0_6"/>
<dbReference type="EMBL" id="CBSY010000151">
    <property type="protein sequence ID" value="CDH19811.1"/>
    <property type="molecule type" value="Genomic_DNA"/>
</dbReference>
<sequence length="38" mass="4340">MSCPARRLYPSTYGKYEGMLGTHIVPETEFIKEKASFT</sequence>
<dbReference type="Proteomes" id="UP000028500">
    <property type="component" value="Unassembled WGS sequence"/>
</dbReference>
<protein>
    <submittedName>
        <fullName evidence="1">Uncharacterized protein</fullName>
    </submittedName>
</protein>